<dbReference type="PIRSF" id="PIRSF005690">
    <property type="entry name" value="GerBA"/>
    <property type="match status" value="1"/>
</dbReference>
<feature type="transmembrane region" description="Helical" evidence="3">
    <location>
        <begin position="375"/>
        <end position="392"/>
    </location>
</feature>
<dbReference type="PANTHER" id="PTHR22550">
    <property type="entry name" value="SPORE GERMINATION PROTEIN"/>
    <property type="match status" value="1"/>
</dbReference>
<dbReference type="EMBL" id="JAHLQK010000001">
    <property type="protein sequence ID" value="MBU5674923.1"/>
    <property type="molecule type" value="Genomic_DNA"/>
</dbReference>
<dbReference type="Proteomes" id="UP000779508">
    <property type="component" value="Unassembled WGS sequence"/>
</dbReference>
<name>A0ABS6FZU7_9FIRM</name>
<keyword evidence="3" id="KW-1133">Transmembrane helix</keyword>
<evidence type="ECO:0000256" key="1">
    <source>
        <dbReference type="ARBA" id="ARBA00005278"/>
    </source>
</evidence>
<feature type="transmembrane region" description="Helical" evidence="3">
    <location>
        <begin position="241"/>
        <end position="259"/>
    </location>
</feature>
<dbReference type="InterPro" id="IPR004995">
    <property type="entry name" value="Spore_Ger"/>
</dbReference>
<comment type="similarity">
    <text evidence="1">Belongs to the GerABKA family.</text>
</comment>
<proteinExistence type="inferred from homology"/>
<dbReference type="InterPro" id="IPR050768">
    <property type="entry name" value="UPF0353/GerABKA_families"/>
</dbReference>
<evidence type="ECO:0000256" key="3">
    <source>
        <dbReference type="SAM" id="Phobius"/>
    </source>
</evidence>
<evidence type="ECO:0000313" key="4">
    <source>
        <dbReference type="EMBL" id="MBU5674923.1"/>
    </source>
</evidence>
<protein>
    <submittedName>
        <fullName evidence="4">Spore germination protein</fullName>
    </submittedName>
</protein>
<evidence type="ECO:0000256" key="2">
    <source>
        <dbReference type="ARBA" id="ARBA00023136"/>
    </source>
</evidence>
<reference evidence="4 5" key="1">
    <citation type="submission" date="2021-06" db="EMBL/GenBank/DDBJ databases">
        <authorList>
            <person name="Sun Q."/>
            <person name="Li D."/>
        </authorList>
    </citation>
    <scope>NUCLEOTIDE SEQUENCE [LARGE SCALE GENOMIC DNA]</scope>
    <source>
        <strain evidence="4 5">MSJ-5</strain>
    </source>
</reference>
<keyword evidence="5" id="KW-1185">Reference proteome</keyword>
<dbReference type="RefSeq" id="WP_216414439.1">
    <property type="nucleotide sequence ID" value="NZ_JAHLQK010000001.1"/>
</dbReference>
<keyword evidence="2 3" id="KW-0472">Membrane</keyword>
<accession>A0ABS6FZU7</accession>
<feature type="transmembrane region" description="Helical" evidence="3">
    <location>
        <begin position="351"/>
        <end position="368"/>
    </location>
</feature>
<feature type="transmembrane region" description="Helical" evidence="3">
    <location>
        <begin position="320"/>
        <end position="339"/>
    </location>
</feature>
<feature type="transmembrane region" description="Helical" evidence="3">
    <location>
        <begin position="279"/>
        <end position="299"/>
    </location>
</feature>
<evidence type="ECO:0000313" key="5">
    <source>
        <dbReference type="Proteomes" id="UP000779508"/>
    </source>
</evidence>
<dbReference type="PANTHER" id="PTHR22550:SF5">
    <property type="entry name" value="LEUCINE ZIPPER PROTEIN 4"/>
    <property type="match status" value="1"/>
</dbReference>
<gene>
    <name evidence="4" type="ORF">KQI88_00650</name>
</gene>
<feature type="transmembrane region" description="Helical" evidence="3">
    <location>
        <begin position="398"/>
        <end position="424"/>
    </location>
</feature>
<dbReference type="Pfam" id="PF03323">
    <property type="entry name" value="GerA"/>
    <property type="match status" value="1"/>
</dbReference>
<sequence length="474" mass="53024">MKGITKMAKTWLDYIKENLYNNNSIIYRELKVDRGIINIVYDNDACDRQIISQFIISPIITTTKSFNNIETIKREIIETSSVIDVENKEKAIEHILSGEVILIFGFLNKVIACHAENFAKRQVEVPSAETVIKGPRVGFNESIDDNVSALKKIIKDPNLKFESIVIGEKSKTKVAIAYIKGSIPPHLIEYVKQKLNNVTTDYLIYGNYIEEELKCKLTPFDTIGFTEKPDTAAVDLAEGKILILVDGTPFVISAPFFFIENFHTTDDYTTNKFMSNFGVILRWGSFILSTLVPGLYVALFTHHFNLIPYVFIFRVASSRAGVPFPMIIEVIVMIVFFQILREAGVRLPQPIGPTLSIVGALILGDAAVRSGLTSHVTVLIVAITSIAAFLVPKVSAGIFTWSIIILLFSTFLGLPGFYTGFVLFCSHLAGLTSCGYPYLYPLGTLGNFKYKDIFLTGELDKINQYIFIKDDDKE</sequence>
<keyword evidence="3" id="KW-0812">Transmembrane</keyword>
<organism evidence="4 5">
    <name type="scientific">Alkaliphilus flagellatus</name>
    <dbReference type="NCBI Taxonomy" id="2841507"/>
    <lineage>
        <taxon>Bacteria</taxon>
        <taxon>Bacillati</taxon>
        <taxon>Bacillota</taxon>
        <taxon>Clostridia</taxon>
        <taxon>Peptostreptococcales</taxon>
        <taxon>Natronincolaceae</taxon>
        <taxon>Alkaliphilus</taxon>
    </lineage>
</organism>
<comment type="caution">
    <text evidence="4">The sequence shown here is derived from an EMBL/GenBank/DDBJ whole genome shotgun (WGS) entry which is preliminary data.</text>
</comment>